<reference evidence="3" key="1">
    <citation type="journal article" date="2019" name="Int. J. Syst. Evol. Microbiol.">
        <title>The Global Catalogue of Microorganisms (GCM) 10K type strain sequencing project: providing services to taxonomists for standard genome sequencing and annotation.</title>
        <authorList>
            <consortium name="The Broad Institute Genomics Platform"/>
            <consortium name="The Broad Institute Genome Sequencing Center for Infectious Disease"/>
            <person name="Wu L."/>
            <person name="Ma J."/>
        </authorList>
    </citation>
    <scope>NUCLEOTIDE SEQUENCE [LARGE SCALE GENOMIC DNA]</scope>
    <source>
        <strain evidence="3">CCUG 60523</strain>
    </source>
</reference>
<evidence type="ECO:0000256" key="1">
    <source>
        <dbReference type="SAM" id="SignalP"/>
    </source>
</evidence>
<evidence type="ECO:0008006" key="4">
    <source>
        <dbReference type="Google" id="ProtNLM"/>
    </source>
</evidence>
<evidence type="ECO:0000313" key="2">
    <source>
        <dbReference type="EMBL" id="MFC3879953.1"/>
    </source>
</evidence>
<protein>
    <recommendedName>
        <fullName evidence="4">SPOR domain-containing protein</fullName>
    </recommendedName>
</protein>
<accession>A0ABV8APM2</accession>
<name>A0ABV8APM2_9BACT</name>
<feature type="signal peptide" evidence="1">
    <location>
        <begin position="1"/>
        <end position="25"/>
    </location>
</feature>
<dbReference type="PROSITE" id="PS51257">
    <property type="entry name" value="PROKAR_LIPOPROTEIN"/>
    <property type="match status" value="1"/>
</dbReference>
<proteinExistence type="predicted"/>
<dbReference type="RefSeq" id="WP_377904865.1">
    <property type="nucleotide sequence ID" value="NZ_JBHRZS010000006.1"/>
</dbReference>
<sequence>MKTKLVILGGLIILMGCKASGPASSGVADYSNYSENLQSSLPSYPDYSEQIASLNSPQENSNLAIDDRLAQLRMETVRANESEPYFDGFSVLVYSGISRTDAFKAQEDLETFFPELKSRMQYEQPRYLLKVGQYIHRIEAQRNYSLIKETFPMARIIQDRIQRKDFQIQKVTDDYAEGEN</sequence>
<dbReference type="EMBL" id="JBHRZS010000006">
    <property type="protein sequence ID" value="MFC3879953.1"/>
    <property type="molecule type" value="Genomic_DNA"/>
</dbReference>
<gene>
    <name evidence="2" type="ORF">ACFOSV_07185</name>
</gene>
<evidence type="ECO:0000313" key="3">
    <source>
        <dbReference type="Proteomes" id="UP001595805"/>
    </source>
</evidence>
<dbReference type="Proteomes" id="UP001595805">
    <property type="component" value="Unassembled WGS sequence"/>
</dbReference>
<organism evidence="2 3">
    <name type="scientific">Algoriphagus namhaensis</name>
    <dbReference type="NCBI Taxonomy" id="915353"/>
    <lineage>
        <taxon>Bacteria</taxon>
        <taxon>Pseudomonadati</taxon>
        <taxon>Bacteroidota</taxon>
        <taxon>Cytophagia</taxon>
        <taxon>Cytophagales</taxon>
        <taxon>Cyclobacteriaceae</taxon>
        <taxon>Algoriphagus</taxon>
    </lineage>
</organism>
<keyword evidence="3" id="KW-1185">Reference proteome</keyword>
<feature type="chain" id="PRO_5047185019" description="SPOR domain-containing protein" evidence="1">
    <location>
        <begin position="26"/>
        <end position="180"/>
    </location>
</feature>
<keyword evidence="1" id="KW-0732">Signal</keyword>
<comment type="caution">
    <text evidence="2">The sequence shown here is derived from an EMBL/GenBank/DDBJ whole genome shotgun (WGS) entry which is preliminary data.</text>
</comment>